<reference evidence="2 3" key="1">
    <citation type="submission" date="2019-10" db="EMBL/GenBank/DDBJ databases">
        <authorList>
            <person name="Palmer J.M."/>
        </authorList>
    </citation>
    <scope>NUCLEOTIDE SEQUENCE [LARGE SCALE GENOMIC DNA]</scope>
    <source>
        <strain evidence="2 3">TWF718</strain>
    </source>
</reference>
<evidence type="ECO:0000313" key="2">
    <source>
        <dbReference type="EMBL" id="KAK6330776.1"/>
    </source>
</evidence>
<dbReference type="EMBL" id="JAVHNR010000011">
    <property type="protein sequence ID" value="KAK6330776.1"/>
    <property type="molecule type" value="Genomic_DNA"/>
</dbReference>
<evidence type="ECO:0000259" key="1">
    <source>
        <dbReference type="PROSITE" id="PS50181"/>
    </source>
</evidence>
<comment type="caution">
    <text evidence="2">The sequence shown here is derived from an EMBL/GenBank/DDBJ whole genome shotgun (WGS) entry which is preliminary data.</text>
</comment>
<dbReference type="InterPro" id="IPR001810">
    <property type="entry name" value="F-box_dom"/>
</dbReference>
<keyword evidence="3" id="KW-1185">Reference proteome</keyword>
<dbReference type="AlphaFoldDB" id="A0AAN8MGW9"/>
<accession>A0AAN8MGW9</accession>
<gene>
    <name evidence="2" type="ORF">TWF718_002976</name>
</gene>
<name>A0AAN8MGW9_9PEZI</name>
<protein>
    <recommendedName>
        <fullName evidence="1">F-box domain-containing protein</fullName>
    </recommendedName>
</protein>
<evidence type="ECO:0000313" key="3">
    <source>
        <dbReference type="Proteomes" id="UP001313282"/>
    </source>
</evidence>
<proteinExistence type="predicted"/>
<organism evidence="2 3">
    <name type="scientific">Orbilia javanica</name>
    <dbReference type="NCBI Taxonomy" id="47235"/>
    <lineage>
        <taxon>Eukaryota</taxon>
        <taxon>Fungi</taxon>
        <taxon>Dikarya</taxon>
        <taxon>Ascomycota</taxon>
        <taxon>Pezizomycotina</taxon>
        <taxon>Orbiliomycetes</taxon>
        <taxon>Orbiliales</taxon>
        <taxon>Orbiliaceae</taxon>
        <taxon>Orbilia</taxon>
    </lineage>
</organism>
<dbReference type="Gene3D" id="1.20.1280.50">
    <property type="match status" value="1"/>
</dbReference>
<sequence length="443" mass="49545">MTQITNLPTELLLQILTQVLSSRSFKARDVSRLASVCRRFYIIVLNYLYTNCDILLHRREGYSQMGHVVTLSRFGGETDHEMFANARKTFKAYESHGEEVKYLSLKTTRGLALGGPLPYQGPLKFTTCLPTFTSSLATTFPNLTTLSFTDTLQTPIPMATLISILTAILTTSPSLKHLSLALLSHRSRDLYTGSQEILQSLSSELKSPSALPSLESLSLDIHLVPVRPATLSRWARPFPDPTVPIWFLSSLSSLLQPQTLSSLKSLSFLVTGYIPFSSNTRPTAGQLEGISTDDSLKLVLPKLESLVLSMTEGCVDLFPLFVAGRSYRAVSHLEILDTFEVKLDVLLSLLKTSFPTLHSLTLKKIDTRRPLNWRFLSYLKSTILEHLKLITIYTSATISKISGDLGHVFMANAVQNIYREKILPEERTMHDGAVWRVIVEFAY</sequence>
<dbReference type="InterPro" id="IPR036047">
    <property type="entry name" value="F-box-like_dom_sf"/>
</dbReference>
<dbReference type="Proteomes" id="UP001313282">
    <property type="component" value="Unassembled WGS sequence"/>
</dbReference>
<feature type="domain" description="F-box" evidence="1">
    <location>
        <begin position="1"/>
        <end position="59"/>
    </location>
</feature>
<dbReference type="PROSITE" id="PS50181">
    <property type="entry name" value="FBOX"/>
    <property type="match status" value="1"/>
</dbReference>
<dbReference type="SUPFAM" id="SSF81383">
    <property type="entry name" value="F-box domain"/>
    <property type="match status" value="1"/>
</dbReference>
<dbReference type="Pfam" id="PF12937">
    <property type="entry name" value="F-box-like"/>
    <property type="match status" value="1"/>
</dbReference>